<evidence type="ECO:0000256" key="1">
    <source>
        <dbReference type="SAM" id="MobiDB-lite"/>
    </source>
</evidence>
<feature type="region of interest" description="Disordered" evidence="1">
    <location>
        <begin position="72"/>
        <end position="103"/>
    </location>
</feature>
<dbReference type="OrthoDB" id="692572at2759"/>
<organism evidence="2 3">
    <name type="scientific">Panicum miliaceum</name>
    <name type="common">Proso millet</name>
    <name type="synonym">Broomcorn millet</name>
    <dbReference type="NCBI Taxonomy" id="4540"/>
    <lineage>
        <taxon>Eukaryota</taxon>
        <taxon>Viridiplantae</taxon>
        <taxon>Streptophyta</taxon>
        <taxon>Embryophyta</taxon>
        <taxon>Tracheophyta</taxon>
        <taxon>Spermatophyta</taxon>
        <taxon>Magnoliopsida</taxon>
        <taxon>Liliopsida</taxon>
        <taxon>Poales</taxon>
        <taxon>Poaceae</taxon>
        <taxon>PACMAD clade</taxon>
        <taxon>Panicoideae</taxon>
        <taxon>Panicodae</taxon>
        <taxon>Paniceae</taxon>
        <taxon>Panicinae</taxon>
        <taxon>Panicum</taxon>
        <taxon>Panicum sect. Panicum</taxon>
    </lineage>
</organism>
<keyword evidence="3" id="KW-1185">Reference proteome</keyword>
<accession>A0A3L6RE75</accession>
<dbReference type="AlphaFoldDB" id="A0A3L6RE75"/>
<reference evidence="3" key="1">
    <citation type="journal article" date="2019" name="Nat. Commun.">
        <title>The genome of broomcorn millet.</title>
        <authorList>
            <person name="Zou C."/>
            <person name="Miki D."/>
            <person name="Li D."/>
            <person name="Tang Q."/>
            <person name="Xiao L."/>
            <person name="Rajput S."/>
            <person name="Deng P."/>
            <person name="Jia W."/>
            <person name="Huang R."/>
            <person name="Zhang M."/>
            <person name="Sun Y."/>
            <person name="Hu J."/>
            <person name="Fu X."/>
            <person name="Schnable P.S."/>
            <person name="Li F."/>
            <person name="Zhang H."/>
            <person name="Feng B."/>
            <person name="Zhu X."/>
            <person name="Liu R."/>
            <person name="Schnable J.C."/>
            <person name="Zhu J.-K."/>
            <person name="Zhang H."/>
        </authorList>
    </citation>
    <scope>NUCLEOTIDE SEQUENCE [LARGE SCALE GENOMIC DNA]</scope>
</reference>
<protein>
    <submittedName>
        <fullName evidence="2">Uncharacterized protein</fullName>
    </submittedName>
</protein>
<gene>
    <name evidence="2" type="ORF">C2845_PM06G22580</name>
</gene>
<name>A0A3L6RE75_PANMI</name>
<dbReference type="Proteomes" id="UP000275267">
    <property type="component" value="Unassembled WGS sequence"/>
</dbReference>
<comment type="caution">
    <text evidence="2">The sequence shown here is derived from an EMBL/GenBank/DDBJ whole genome shotgun (WGS) entry which is preliminary data.</text>
</comment>
<evidence type="ECO:0000313" key="2">
    <source>
        <dbReference type="EMBL" id="RLN01107.1"/>
    </source>
</evidence>
<proteinExistence type="predicted"/>
<dbReference type="EMBL" id="PQIB02000009">
    <property type="protein sequence ID" value="RLN01107.1"/>
    <property type="molecule type" value="Genomic_DNA"/>
</dbReference>
<sequence length="103" mass="10743">MALPELRGWCGHCGAVRRLRAEDEFASCSSCGKVLLELRGVGAAAAAPRRRRRAEGGAGAGVAAMRAQAAAREGKYQTPSQASLVAADDRSSMDWEAGGLSMH</sequence>
<evidence type="ECO:0000313" key="3">
    <source>
        <dbReference type="Proteomes" id="UP000275267"/>
    </source>
</evidence>